<dbReference type="InterPro" id="IPR013078">
    <property type="entry name" value="His_Pase_superF_clade-1"/>
</dbReference>
<dbReference type="InterPro" id="IPR029033">
    <property type="entry name" value="His_PPase_superfam"/>
</dbReference>
<sequence>MSPSGIAGAATRPGAEWIDCVAMVRPRRYRTLSYGMGRAATRGAGMKVVLLCHGVTASMRTGGFPAVDEPVEGAARPFGRFDRVAVSPARVAQDTAALLCAAPVVVAALRDIDHGRWTGRSFADVHADAPDALTDWLARPWLGTPEGEDFAAVCARVDGWIGGLADAELPEAVVTHPMVIRAILAVTIGIAVEPVMRINVAPLSSVVLSRHRGWRLQQIGGRLEG</sequence>
<dbReference type="Pfam" id="PF00300">
    <property type="entry name" value="His_Phos_1"/>
    <property type="match status" value="1"/>
</dbReference>
<dbReference type="Gene3D" id="3.40.50.1240">
    <property type="entry name" value="Phosphoglycerate mutase-like"/>
    <property type="match status" value="1"/>
</dbReference>
<dbReference type="AlphaFoldDB" id="A0A5C6UEG0"/>
<organism evidence="1 2">
    <name type="scientific">Sphingomonas ginsenosidivorax</name>
    <dbReference type="NCBI Taxonomy" id="862135"/>
    <lineage>
        <taxon>Bacteria</taxon>
        <taxon>Pseudomonadati</taxon>
        <taxon>Pseudomonadota</taxon>
        <taxon>Alphaproteobacteria</taxon>
        <taxon>Sphingomonadales</taxon>
        <taxon>Sphingomonadaceae</taxon>
        <taxon>Sphingomonas</taxon>
    </lineage>
</organism>
<accession>A0A5C6UEG0</accession>
<evidence type="ECO:0000313" key="2">
    <source>
        <dbReference type="Proteomes" id="UP000321250"/>
    </source>
</evidence>
<evidence type="ECO:0000313" key="1">
    <source>
        <dbReference type="EMBL" id="TXC71153.1"/>
    </source>
</evidence>
<reference evidence="1 2" key="1">
    <citation type="journal article" date="2013" name="Antonie Van Leeuwenhoek">
        <title>Sphingomonas ginsenosidivorax sp. nov., with the ability to transform ginsenosides.</title>
        <authorList>
            <person name="Jin X.F."/>
            <person name="Kim J.K."/>
            <person name="Liu Q.M."/>
            <person name="Kang M.S."/>
            <person name="He D."/>
            <person name="Jin F.X."/>
            <person name="Kim S.C."/>
            <person name="Im W.T."/>
        </authorList>
    </citation>
    <scope>NUCLEOTIDE SEQUENCE [LARGE SCALE GENOMIC DNA]</scope>
    <source>
        <strain evidence="1 2">KHI67</strain>
    </source>
</reference>
<proteinExistence type="predicted"/>
<protein>
    <submittedName>
        <fullName evidence="1">Histidine phosphatase family protein</fullName>
    </submittedName>
</protein>
<dbReference type="SUPFAM" id="SSF53254">
    <property type="entry name" value="Phosphoglycerate mutase-like"/>
    <property type="match status" value="1"/>
</dbReference>
<keyword evidence="2" id="KW-1185">Reference proteome</keyword>
<comment type="caution">
    <text evidence="1">The sequence shown here is derived from an EMBL/GenBank/DDBJ whole genome shotgun (WGS) entry which is preliminary data.</text>
</comment>
<gene>
    <name evidence="1" type="ORF">FSB78_09475</name>
</gene>
<name>A0A5C6UEG0_9SPHN</name>
<dbReference type="Proteomes" id="UP000321250">
    <property type="component" value="Unassembled WGS sequence"/>
</dbReference>
<dbReference type="EMBL" id="VOQR01000001">
    <property type="protein sequence ID" value="TXC71153.1"/>
    <property type="molecule type" value="Genomic_DNA"/>
</dbReference>